<keyword evidence="3" id="KW-1185">Reference proteome</keyword>
<evidence type="ECO:0000313" key="3">
    <source>
        <dbReference type="Proteomes" id="UP001154420"/>
    </source>
</evidence>
<accession>A0A9X5BKE3</accession>
<protein>
    <submittedName>
        <fullName evidence="2">Uncharacterized protein</fullName>
    </submittedName>
</protein>
<dbReference type="AlphaFoldDB" id="A0A9X5BKE3"/>
<dbReference type="EMBL" id="QZDT01000151">
    <property type="protein sequence ID" value="NBJ95670.1"/>
    <property type="molecule type" value="Genomic_DNA"/>
</dbReference>
<name>A0A9X5BKE3_9FIRM</name>
<feature type="transmembrane region" description="Helical" evidence="1">
    <location>
        <begin position="7"/>
        <end position="25"/>
    </location>
</feature>
<comment type="caution">
    <text evidence="2">The sequence shown here is derived from an EMBL/GenBank/DDBJ whole genome shotgun (WGS) entry which is preliminary data.</text>
</comment>
<proteinExistence type="predicted"/>
<evidence type="ECO:0000313" key="2">
    <source>
        <dbReference type="EMBL" id="NBJ95670.1"/>
    </source>
</evidence>
<evidence type="ECO:0000256" key="1">
    <source>
        <dbReference type="SAM" id="Phobius"/>
    </source>
</evidence>
<keyword evidence="1" id="KW-1133">Transmembrane helix</keyword>
<reference evidence="2" key="1">
    <citation type="submission" date="2018-09" db="EMBL/GenBank/DDBJ databases">
        <title>Murine metabolic-syndrome-specific gut microbial biobank.</title>
        <authorList>
            <person name="Liu C."/>
        </authorList>
    </citation>
    <scope>NUCLEOTIDE SEQUENCE</scope>
    <source>
        <strain evidence="2">D42-62</strain>
    </source>
</reference>
<sequence>MGKSFRIIGVIAAIGITMMLSYLLGTTQAETITEIQTVTETREVVPDGYIPFNDDIVDMNTIVDFTATEYGLQLYFEDGTGYYWER</sequence>
<keyword evidence="1" id="KW-0812">Transmembrane</keyword>
<dbReference type="OrthoDB" id="2067737at2"/>
<gene>
    <name evidence="2" type="ORF">D5281_25030</name>
</gene>
<keyword evidence="1" id="KW-0472">Membrane</keyword>
<dbReference type="Proteomes" id="UP001154420">
    <property type="component" value="Unassembled WGS sequence"/>
</dbReference>
<dbReference type="RefSeq" id="WP_160562521.1">
    <property type="nucleotide sequence ID" value="NZ_QZDT01000151.1"/>
</dbReference>
<organism evidence="2 3">
    <name type="scientific">Parablautia muri</name>
    <dbReference type="NCBI Taxonomy" id="2320879"/>
    <lineage>
        <taxon>Bacteria</taxon>
        <taxon>Bacillati</taxon>
        <taxon>Bacillota</taxon>
        <taxon>Clostridia</taxon>
        <taxon>Lachnospirales</taxon>
        <taxon>Lachnospiraceae</taxon>
        <taxon>Parablautia</taxon>
    </lineage>
</organism>